<dbReference type="EMBL" id="LT629792">
    <property type="protein sequence ID" value="SDT89759.1"/>
    <property type="molecule type" value="Genomic_DNA"/>
</dbReference>
<reference evidence="7 8" key="1">
    <citation type="submission" date="2016-10" db="EMBL/GenBank/DDBJ databases">
        <authorList>
            <person name="Varghese N."/>
            <person name="Submissions S."/>
        </authorList>
    </citation>
    <scope>NUCLEOTIDE SEQUENCE [LARGE SCALE GENOMIC DNA]</scope>
    <source>
        <strain evidence="7 8">DSM 9169</strain>
    </source>
</reference>
<dbReference type="SMART" id="SM00829">
    <property type="entry name" value="PKS_ER"/>
    <property type="match status" value="1"/>
</dbReference>
<dbReference type="Pfam" id="PF00107">
    <property type="entry name" value="ADH_zinc_N"/>
    <property type="match status" value="1"/>
</dbReference>
<keyword evidence="4" id="KW-0560">Oxidoreductase</keyword>
<dbReference type="InterPro" id="IPR013149">
    <property type="entry name" value="ADH-like_C"/>
</dbReference>
<dbReference type="InterPro" id="IPR036291">
    <property type="entry name" value="NAD(P)-bd_dom_sf"/>
</dbReference>
<dbReference type="InterPro" id="IPR011032">
    <property type="entry name" value="GroES-like_sf"/>
</dbReference>
<comment type="similarity">
    <text evidence="5">Belongs to the zinc-containing alcohol dehydrogenase family.</text>
</comment>
<evidence type="ECO:0000256" key="3">
    <source>
        <dbReference type="ARBA" id="ARBA00022833"/>
    </source>
</evidence>
<evidence type="ECO:0000256" key="5">
    <source>
        <dbReference type="RuleBase" id="RU361277"/>
    </source>
</evidence>
<dbReference type="PANTHER" id="PTHR43401:SF2">
    <property type="entry name" value="L-THREONINE 3-DEHYDROGENASE"/>
    <property type="match status" value="1"/>
</dbReference>
<sequence>MEGTMRAQRLHSDRTVTIEDIPIPKPGPNQVLIKVAYCGICHSDMALIDSDFPMKMPEITQGHECSGTIAEMGSNVQGWEIGDKVIPQSGMPCLKCRECRRGNRGSCQNLRVMAFDYDGAWAQYTVANAEGLTRVPDGVPMEQAAILADAVATPFGAVKHTGKVSMGNAVAVWGLGGVGTHIVQLSRLAGAYPVIGIDINEGVFDRAKRLGADFTFRSDDPELMDKIKKATGGRMIDVAFDAAGLQVTFEQAVQSLDYRGRAVLVGLSRQEFHGGSLYDFGVKRRQAIGHLGYEVVDIFLLAELVKAGRLDLSESVSQIISLENLEEGLDIMRNKTGNPIRIVVDPWAES</sequence>
<evidence type="ECO:0000259" key="6">
    <source>
        <dbReference type="SMART" id="SM00829"/>
    </source>
</evidence>
<keyword evidence="8" id="KW-1185">Reference proteome</keyword>
<evidence type="ECO:0000313" key="7">
    <source>
        <dbReference type="EMBL" id="SDT89759.1"/>
    </source>
</evidence>
<dbReference type="Proteomes" id="UP000198976">
    <property type="component" value="Chromosome I"/>
</dbReference>
<protein>
    <submittedName>
        <fullName evidence="7">D-arabinose 1-dehydrogenase, Zn-dependent alcohol dehydrogenase family</fullName>
    </submittedName>
</protein>
<evidence type="ECO:0000313" key="8">
    <source>
        <dbReference type="Proteomes" id="UP000198976"/>
    </source>
</evidence>
<organism evidence="7 8">
    <name type="scientific">Schaalia radingae</name>
    <dbReference type="NCBI Taxonomy" id="131110"/>
    <lineage>
        <taxon>Bacteria</taxon>
        <taxon>Bacillati</taxon>
        <taxon>Actinomycetota</taxon>
        <taxon>Actinomycetes</taxon>
        <taxon>Actinomycetales</taxon>
        <taxon>Actinomycetaceae</taxon>
        <taxon>Schaalia</taxon>
    </lineage>
</organism>
<comment type="cofactor">
    <cofactor evidence="1 5">
        <name>Zn(2+)</name>
        <dbReference type="ChEBI" id="CHEBI:29105"/>
    </cofactor>
</comment>
<dbReference type="InterPro" id="IPR013154">
    <property type="entry name" value="ADH-like_N"/>
</dbReference>
<dbReference type="CDD" id="cd08254">
    <property type="entry name" value="hydroxyacyl_CoA_DH"/>
    <property type="match status" value="1"/>
</dbReference>
<dbReference type="SUPFAM" id="SSF51735">
    <property type="entry name" value="NAD(P)-binding Rossmann-fold domains"/>
    <property type="match status" value="1"/>
</dbReference>
<dbReference type="InterPro" id="IPR002328">
    <property type="entry name" value="ADH_Zn_CS"/>
</dbReference>
<dbReference type="PROSITE" id="PS00059">
    <property type="entry name" value="ADH_ZINC"/>
    <property type="match status" value="1"/>
</dbReference>
<dbReference type="InterPro" id="IPR050129">
    <property type="entry name" value="Zn_alcohol_dh"/>
</dbReference>
<keyword evidence="2 5" id="KW-0479">Metal-binding</keyword>
<dbReference type="RefSeq" id="WP_092648405.1">
    <property type="nucleotide sequence ID" value="NZ_LT629792.1"/>
</dbReference>
<evidence type="ECO:0000256" key="4">
    <source>
        <dbReference type="ARBA" id="ARBA00023002"/>
    </source>
</evidence>
<dbReference type="InterPro" id="IPR020843">
    <property type="entry name" value="ER"/>
</dbReference>
<gene>
    <name evidence="7" type="ORF">SAMN04489714_0681</name>
</gene>
<keyword evidence="3 5" id="KW-0862">Zinc</keyword>
<dbReference type="SUPFAM" id="SSF50129">
    <property type="entry name" value="GroES-like"/>
    <property type="match status" value="1"/>
</dbReference>
<evidence type="ECO:0000256" key="1">
    <source>
        <dbReference type="ARBA" id="ARBA00001947"/>
    </source>
</evidence>
<feature type="domain" description="Enoyl reductase (ER)" evidence="6">
    <location>
        <begin position="11"/>
        <end position="344"/>
    </location>
</feature>
<dbReference type="PANTHER" id="PTHR43401">
    <property type="entry name" value="L-THREONINE 3-DEHYDROGENASE"/>
    <property type="match status" value="1"/>
</dbReference>
<evidence type="ECO:0000256" key="2">
    <source>
        <dbReference type="ARBA" id="ARBA00022723"/>
    </source>
</evidence>
<proteinExistence type="inferred from homology"/>
<dbReference type="Gene3D" id="3.90.180.10">
    <property type="entry name" value="Medium-chain alcohol dehydrogenases, catalytic domain"/>
    <property type="match status" value="1"/>
</dbReference>
<dbReference type="Pfam" id="PF08240">
    <property type="entry name" value="ADH_N"/>
    <property type="match status" value="1"/>
</dbReference>
<name>A0ABY0V6C9_9ACTO</name>
<accession>A0ABY0V6C9</accession>